<reference evidence="3 4" key="1">
    <citation type="submission" date="2021-06" db="EMBL/GenBank/DDBJ databases">
        <authorList>
            <person name="Sun Q."/>
            <person name="Li D."/>
        </authorList>
    </citation>
    <scope>NUCLEOTIDE SEQUENCE [LARGE SCALE GENOMIC DNA]</scope>
    <source>
        <strain evidence="3 4">MSJ-1</strain>
    </source>
</reference>
<feature type="signal peptide" evidence="1">
    <location>
        <begin position="1"/>
        <end position="23"/>
    </location>
</feature>
<evidence type="ECO:0000313" key="3">
    <source>
        <dbReference type="EMBL" id="MBU5668496.1"/>
    </source>
</evidence>
<feature type="domain" description="SLH" evidence="2">
    <location>
        <begin position="22"/>
        <end position="85"/>
    </location>
</feature>
<feature type="domain" description="SLH" evidence="2">
    <location>
        <begin position="139"/>
        <end position="202"/>
    </location>
</feature>
<organism evidence="3 4">
    <name type="scientific">Peptoniphilus ovalis</name>
    <dbReference type="NCBI Taxonomy" id="2841503"/>
    <lineage>
        <taxon>Bacteria</taxon>
        <taxon>Bacillati</taxon>
        <taxon>Bacillota</taxon>
        <taxon>Tissierellia</taxon>
        <taxon>Tissierellales</taxon>
        <taxon>Peptoniphilaceae</taxon>
        <taxon>Peptoniphilus</taxon>
    </lineage>
</organism>
<name>A0ABS6FE84_9FIRM</name>
<dbReference type="Proteomes" id="UP000783742">
    <property type="component" value="Unassembled WGS sequence"/>
</dbReference>
<protein>
    <submittedName>
        <fullName evidence="3">S-layer homology domain-containing protein</fullName>
    </submittedName>
</protein>
<keyword evidence="4" id="KW-1185">Reference proteome</keyword>
<dbReference type="EMBL" id="JAHLQO010000001">
    <property type="protein sequence ID" value="MBU5668496.1"/>
    <property type="molecule type" value="Genomic_DNA"/>
</dbReference>
<keyword evidence="1" id="KW-0732">Signal</keyword>
<dbReference type="Pfam" id="PF00395">
    <property type="entry name" value="SLH"/>
    <property type="match status" value="2"/>
</dbReference>
<evidence type="ECO:0000256" key="1">
    <source>
        <dbReference type="SAM" id="SignalP"/>
    </source>
</evidence>
<proteinExistence type="predicted"/>
<dbReference type="PROSITE" id="PS51272">
    <property type="entry name" value="SLH"/>
    <property type="match status" value="2"/>
</dbReference>
<accession>A0ABS6FE84</accession>
<gene>
    <name evidence="3" type="ORF">KQI68_01445</name>
</gene>
<feature type="chain" id="PRO_5046309656" evidence="1">
    <location>
        <begin position="24"/>
        <end position="334"/>
    </location>
</feature>
<comment type="caution">
    <text evidence="3">The sequence shown here is derived from an EMBL/GenBank/DDBJ whole genome shotgun (WGS) entry which is preliminary data.</text>
</comment>
<evidence type="ECO:0000259" key="2">
    <source>
        <dbReference type="PROSITE" id="PS51272"/>
    </source>
</evidence>
<sequence length="334" mass="38176">MNKKILTSIVLASALLAPQTILAKGFKDVPKNAWYHNTITELSDKGIITGYEDNTFKPNKKVTYAEFLTLLNNKIGQKQAQNTDPNKLWYKDTFDYLKQNGVIEKIENPNAEIPRKEMAKYLAKGLEKLQNEKQNTKAPEKIKDFNTIEEAYKPYVATGVNLGILTGDENGNFHAEDSLTRAEAATIIKNLDKYKAQKQEPQKPQPQTNDGTYGGIAIKGVDTFFGKPYEIPKWIMDKYPQNRQIVHDPQVNLTEEDYKDEKEWKIIDKELLQKYGMSYIEEVEKKINNPESDGGNSYERFSGRVVNDAIATHLDNMETTKKFLEENPGYSTFD</sequence>
<dbReference type="PANTHER" id="PTHR43308">
    <property type="entry name" value="OUTER MEMBRANE PROTEIN ALPHA-RELATED"/>
    <property type="match status" value="1"/>
</dbReference>
<dbReference type="InterPro" id="IPR001119">
    <property type="entry name" value="SLH_dom"/>
</dbReference>
<evidence type="ECO:0000313" key="4">
    <source>
        <dbReference type="Proteomes" id="UP000783742"/>
    </source>
</evidence>
<dbReference type="RefSeq" id="WP_216548267.1">
    <property type="nucleotide sequence ID" value="NZ_JAHLQO010000001.1"/>
</dbReference>
<dbReference type="InterPro" id="IPR051465">
    <property type="entry name" value="Cell_Envelope_Struct_Comp"/>
</dbReference>